<dbReference type="GO" id="GO:0030694">
    <property type="term" value="C:bacterial-type flagellum basal body, rod"/>
    <property type="evidence" value="ECO:0007669"/>
    <property type="project" value="UniProtKB-UniRule"/>
</dbReference>
<keyword evidence="8" id="KW-0282">Flagellum</keyword>
<reference evidence="8" key="1">
    <citation type="journal article" date="2014" name="Int. J. Syst. Evol. Microbiol.">
        <title>Complete genome sequence of Corynebacterium casei LMG S-19264T (=DSM 44701T), isolated from a smear-ripened cheese.</title>
        <authorList>
            <consortium name="US DOE Joint Genome Institute (JGI-PGF)"/>
            <person name="Walter F."/>
            <person name="Albersmeier A."/>
            <person name="Kalinowski J."/>
            <person name="Ruckert C."/>
        </authorList>
    </citation>
    <scope>NUCLEOTIDE SEQUENCE</scope>
    <source>
        <strain evidence="8">VKM B-1513</strain>
    </source>
</reference>
<dbReference type="RefSeq" id="WP_271185900.1">
    <property type="nucleotide sequence ID" value="NZ_BSFE01000002.1"/>
</dbReference>
<protein>
    <recommendedName>
        <fullName evidence="4">Flagellar basal-body rod protein FlgF</fullName>
    </recommendedName>
</protein>
<dbReference type="PANTHER" id="PTHR30435">
    <property type="entry name" value="FLAGELLAR PROTEIN"/>
    <property type="match status" value="1"/>
</dbReference>
<evidence type="ECO:0000259" key="7">
    <source>
        <dbReference type="Pfam" id="PF22692"/>
    </source>
</evidence>
<evidence type="ECO:0000256" key="1">
    <source>
        <dbReference type="ARBA" id="ARBA00004117"/>
    </source>
</evidence>
<dbReference type="InterPro" id="IPR019776">
    <property type="entry name" value="Flagellar_basal_body_rod_CS"/>
</dbReference>
<dbReference type="InterPro" id="IPR053967">
    <property type="entry name" value="LlgE_F_G-like_D1"/>
</dbReference>
<accession>A0A9W6MMH0</accession>
<dbReference type="Pfam" id="PF00460">
    <property type="entry name" value="Flg_bb_rod"/>
    <property type="match status" value="1"/>
</dbReference>
<dbReference type="PANTHER" id="PTHR30435:SF19">
    <property type="entry name" value="FLAGELLAR BASAL-BODY ROD PROTEIN FLGG"/>
    <property type="match status" value="1"/>
</dbReference>
<evidence type="ECO:0000259" key="5">
    <source>
        <dbReference type="Pfam" id="PF00460"/>
    </source>
</evidence>
<name>A0A9W6MMH0_9PROT</name>
<gene>
    <name evidence="8" type="primary">flgF</name>
    <name evidence="8" type="ORF">GCM10017621_10280</name>
</gene>
<dbReference type="GO" id="GO:0071978">
    <property type="term" value="P:bacterial-type flagellum-dependent swarming motility"/>
    <property type="evidence" value="ECO:0007669"/>
    <property type="project" value="TreeGrafter"/>
</dbReference>
<feature type="domain" description="Flagellar basal body rod protein N-terminal" evidence="5">
    <location>
        <begin position="8"/>
        <end position="35"/>
    </location>
</feature>
<dbReference type="SUPFAM" id="SSF117143">
    <property type="entry name" value="Flagellar hook protein flgE"/>
    <property type="match status" value="1"/>
</dbReference>
<dbReference type="InterPro" id="IPR012836">
    <property type="entry name" value="FlgF"/>
</dbReference>
<organism evidence="8 9">
    <name type="scientific">Maricaulis virginensis</name>
    <dbReference type="NCBI Taxonomy" id="144022"/>
    <lineage>
        <taxon>Bacteria</taxon>
        <taxon>Pseudomonadati</taxon>
        <taxon>Pseudomonadota</taxon>
        <taxon>Alphaproteobacteria</taxon>
        <taxon>Maricaulales</taxon>
        <taxon>Maricaulaceae</taxon>
        <taxon>Maricaulis</taxon>
    </lineage>
</organism>
<feature type="domain" description="Flagellar hook protein FlgE/F/G-like D1" evidence="7">
    <location>
        <begin position="85"/>
        <end position="150"/>
    </location>
</feature>
<evidence type="ECO:0000259" key="6">
    <source>
        <dbReference type="Pfam" id="PF06429"/>
    </source>
</evidence>
<reference evidence="8" key="2">
    <citation type="submission" date="2023-01" db="EMBL/GenBank/DDBJ databases">
        <authorList>
            <person name="Sun Q."/>
            <person name="Evtushenko L."/>
        </authorList>
    </citation>
    <scope>NUCLEOTIDE SEQUENCE</scope>
    <source>
        <strain evidence="8">VKM B-1513</strain>
    </source>
</reference>
<dbReference type="InterPro" id="IPR037925">
    <property type="entry name" value="FlgE/F/G-like"/>
</dbReference>
<dbReference type="PROSITE" id="PS00588">
    <property type="entry name" value="FLAGELLA_BB_ROD"/>
    <property type="match status" value="1"/>
</dbReference>
<keyword evidence="9" id="KW-1185">Reference proteome</keyword>
<dbReference type="Pfam" id="PF22692">
    <property type="entry name" value="LlgE_F_G_D1"/>
    <property type="match status" value="1"/>
</dbReference>
<comment type="similarity">
    <text evidence="2 4">Belongs to the flagella basal body rod proteins family.</text>
</comment>
<proteinExistence type="inferred from homology"/>
<evidence type="ECO:0000313" key="9">
    <source>
        <dbReference type="Proteomes" id="UP001143486"/>
    </source>
</evidence>
<comment type="subunit">
    <text evidence="4">The basal body constitutes a major portion of the flagellar organelle and consists of five rings (E,L,P,S, and M) mounted on a central rod. The rod consists of about 26 subunits of FlgG in the distal portion, and FlgB, FlgC and FlgF are thought to build up the proximal portion of the rod with about 6 subunits each.</text>
</comment>
<feature type="domain" description="Flagellar basal-body/hook protein C-terminal" evidence="6">
    <location>
        <begin position="200"/>
        <end position="243"/>
    </location>
</feature>
<dbReference type="NCBIfam" id="TIGR02490">
    <property type="entry name" value="flgF"/>
    <property type="match status" value="1"/>
</dbReference>
<sequence length="250" mass="27476">MDNAIMIGLTRQMTLRRDMDVIANNIANANTAGFKVESLLLENQPARTAEHADGPSELQYVTNWGMGRDFSQGALDFTGRQFDVAIEGEGFFAVDFNGTEQYTRDGRFRTDADGQLVATDGAPVLDADTRAPILLDPNATETVIVDGGVIMQDGQAVGRIGVFEVPNRSLMTKEGNGRYTVANADDPENQPQPAFDPVVRQGYVERSNVESITELTDMMSIMRTYQSVSKFLNDAEDLNKRAIERLGRVS</sequence>
<evidence type="ECO:0000313" key="8">
    <source>
        <dbReference type="EMBL" id="GLK51520.1"/>
    </source>
</evidence>
<evidence type="ECO:0000256" key="2">
    <source>
        <dbReference type="ARBA" id="ARBA00009677"/>
    </source>
</evidence>
<dbReference type="Proteomes" id="UP001143486">
    <property type="component" value="Unassembled WGS sequence"/>
</dbReference>
<keyword evidence="8" id="KW-0966">Cell projection</keyword>
<dbReference type="InterPro" id="IPR020013">
    <property type="entry name" value="Flagellar_FlgE/F/G"/>
</dbReference>
<evidence type="ECO:0000256" key="3">
    <source>
        <dbReference type="ARBA" id="ARBA00023143"/>
    </source>
</evidence>
<keyword evidence="8" id="KW-0969">Cilium</keyword>
<comment type="subcellular location">
    <subcellularLocation>
        <location evidence="1 4">Bacterial flagellum basal body</location>
    </subcellularLocation>
</comment>
<dbReference type="EMBL" id="BSFE01000002">
    <property type="protein sequence ID" value="GLK51520.1"/>
    <property type="molecule type" value="Genomic_DNA"/>
</dbReference>
<dbReference type="InterPro" id="IPR010930">
    <property type="entry name" value="Flg_bb/hook_C_dom"/>
</dbReference>
<dbReference type="InterPro" id="IPR001444">
    <property type="entry name" value="Flag_bb_rod_N"/>
</dbReference>
<dbReference type="Pfam" id="PF06429">
    <property type="entry name" value="Flg_bbr_C"/>
    <property type="match status" value="1"/>
</dbReference>
<keyword evidence="3 4" id="KW-0975">Bacterial flagellum</keyword>
<dbReference type="NCBIfam" id="TIGR03506">
    <property type="entry name" value="FlgEFG_subfam"/>
    <property type="match status" value="1"/>
</dbReference>
<evidence type="ECO:0000256" key="4">
    <source>
        <dbReference type="RuleBase" id="RU362116"/>
    </source>
</evidence>
<dbReference type="AlphaFoldDB" id="A0A9W6MMH0"/>
<comment type="caution">
    <text evidence="8">The sequence shown here is derived from an EMBL/GenBank/DDBJ whole genome shotgun (WGS) entry which is preliminary data.</text>
</comment>